<feature type="transmembrane region" description="Helical" evidence="1">
    <location>
        <begin position="43"/>
        <end position="61"/>
    </location>
</feature>
<comment type="caution">
    <text evidence="2">The sequence shown here is derived from an EMBL/GenBank/DDBJ whole genome shotgun (WGS) entry which is preliminary data.</text>
</comment>
<protein>
    <submittedName>
        <fullName evidence="2">ECF transporter S component</fullName>
    </submittedName>
</protein>
<dbReference type="Proteomes" id="UP000823641">
    <property type="component" value="Unassembled WGS sequence"/>
</dbReference>
<dbReference type="EMBL" id="JADIMG010000110">
    <property type="protein sequence ID" value="MBO8461010.1"/>
    <property type="molecule type" value="Genomic_DNA"/>
</dbReference>
<feature type="transmembrane region" description="Helical" evidence="1">
    <location>
        <begin position="117"/>
        <end position="136"/>
    </location>
</feature>
<evidence type="ECO:0000313" key="3">
    <source>
        <dbReference type="Proteomes" id="UP000823641"/>
    </source>
</evidence>
<evidence type="ECO:0000313" key="2">
    <source>
        <dbReference type="EMBL" id="MBO8461010.1"/>
    </source>
</evidence>
<feature type="transmembrane region" description="Helical" evidence="1">
    <location>
        <begin position="148"/>
        <end position="168"/>
    </location>
</feature>
<evidence type="ECO:0000256" key="1">
    <source>
        <dbReference type="SAM" id="Phobius"/>
    </source>
</evidence>
<keyword evidence="1" id="KW-0472">Membrane</keyword>
<keyword evidence="1" id="KW-1133">Transmembrane helix</keyword>
<name>A0A9D9HVW6_9BACT</name>
<organism evidence="2 3">
    <name type="scientific">Candidatus Gallipaludibacter merdavium</name>
    <dbReference type="NCBI Taxonomy" id="2840839"/>
    <lineage>
        <taxon>Bacteria</taxon>
        <taxon>Pseudomonadati</taxon>
        <taxon>Bacteroidota</taxon>
        <taxon>Bacteroidia</taxon>
        <taxon>Bacteroidales</taxon>
        <taxon>Candidatus Gallipaludibacter</taxon>
    </lineage>
</organism>
<sequence length="170" mass="18867">MQKEIRVYSLPFTAMKTYLVALLFVVGNVLLPQLCHLLPKGGMIFLPIYFFTLIGAYKFGWRVGVLTALFSPLVNSALFGMPAVALLPVILVKSVLLALFAAWVASRLHARNLLLQLLLVVISYQLLGGLFEWAWTGSIASALQDWRLGIPGMCLQVIGGYLFVKYTFTK</sequence>
<feature type="transmembrane region" description="Helical" evidence="1">
    <location>
        <begin position="12"/>
        <end position="31"/>
    </location>
</feature>
<gene>
    <name evidence="2" type="ORF">IAA73_11885</name>
</gene>
<keyword evidence="1" id="KW-0812">Transmembrane</keyword>
<dbReference type="AlphaFoldDB" id="A0A9D9HVW6"/>
<accession>A0A9D9HVW6</accession>
<reference evidence="2" key="1">
    <citation type="submission" date="2020-10" db="EMBL/GenBank/DDBJ databases">
        <authorList>
            <person name="Gilroy R."/>
        </authorList>
    </citation>
    <scope>NUCLEOTIDE SEQUENCE</scope>
    <source>
        <strain evidence="2">G3-3990</strain>
    </source>
</reference>
<reference evidence="2" key="2">
    <citation type="journal article" date="2021" name="PeerJ">
        <title>Extensive microbial diversity within the chicken gut microbiome revealed by metagenomics and culture.</title>
        <authorList>
            <person name="Gilroy R."/>
            <person name="Ravi A."/>
            <person name="Getino M."/>
            <person name="Pursley I."/>
            <person name="Horton D.L."/>
            <person name="Alikhan N.F."/>
            <person name="Baker D."/>
            <person name="Gharbi K."/>
            <person name="Hall N."/>
            <person name="Watson M."/>
            <person name="Adriaenssens E.M."/>
            <person name="Foster-Nyarko E."/>
            <person name="Jarju S."/>
            <person name="Secka A."/>
            <person name="Antonio M."/>
            <person name="Oren A."/>
            <person name="Chaudhuri R.R."/>
            <person name="La Ragione R."/>
            <person name="Hildebrand F."/>
            <person name="Pallen M.J."/>
        </authorList>
    </citation>
    <scope>NUCLEOTIDE SEQUENCE</scope>
    <source>
        <strain evidence="2">G3-3990</strain>
    </source>
</reference>
<proteinExistence type="predicted"/>
<feature type="transmembrane region" description="Helical" evidence="1">
    <location>
        <begin position="81"/>
        <end position="105"/>
    </location>
</feature>